<dbReference type="GO" id="GO:0008725">
    <property type="term" value="F:DNA-3-methyladenine glycosylase activity"/>
    <property type="evidence" value="ECO:0007669"/>
    <property type="project" value="TreeGrafter"/>
</dbReference>
<comment type="catalytic activity">
    <reaction evidence="1">
        <text>Hydrolysis of alkylated DNA, releasing 3-methyladenine, 3-methylguanine, 7-methylguanine and 7-methyladenine.</text>
        <dbReference type="EC" id="3.2.2.21"/>
    </reaction>
</comment>
<dbReference type="GO" id="GO:0006285">
    <property type="term" value="P:base-excision repair, AP site formation"/>
    <property type="evidence" value="ECO:0007669"/>
    <property type="project" value="TreeGrafter"/>
</dbReference>
<gene>
    <name evidence="7" type="ORF">HLB09_12300</name>
</gene>
<dbReference type="InterPro" id="IPR011257">
    <property type="entry name" value="DNA_glycosylase"/>
</dbReference>
<feature type="domain" description="DNA-3-methyladenine glycosylase AlkA N-terminal" evidence="6">
    <location>
        <begin position="12"/>
        <end position="130"/>
    </location>
</feature>
<feature type="domain" description="HhH-GPD" evidence="5">
    <location>
        <begin position="140"/>
        <end position="300"/>
    </location>
</feature>
<dbReference type="InterPro" id="IPR037046">
    <property type="entry name" value="AlkA_N_sf"/>
</dbReference>
<dbReference type="SUPFAM" id="SSF55945">
    <property type="entry name" value="TATA-box binding protein-like"/>
    <property type="match status" value="1"/>
</dbReference>
<dbReference type="InterPro" id="IPR003265">
    <property type="entry name" value="HhH-GPD_domain"/>
</dbReference>
<dbReference type="Gene3D" id="1.10.340.30">
    <property type="entry name" value="Hypothetical protein, domain 2"/>
    <property type="match status" value="1"/>
</dbReference>
<keyword evidence="3" id="KW-0227">DNA damage</keyword>
<evidence type="ECO:0000313" key="7">
    <source>
        <dbReference type="EMBL" id="NNH23858.1"/>
    </source>
</evidence>
<comment type="caution">
    <text evidence="7">The sequence shown here is derived from an EMBL/GenBank/DDBJ whole genome shotgun (WGS) entry which is preliminary data.</text>
</comment>
<dbReference type="AlphaFoldDB" id="A0A849C2H7"/>
<evidence type="ECO:0000313" key="8">
    <source>
        <dbReference type="Proteomes" id="UP000555552"/>
    </source>
</evidence>
<dbReference type="Gene3D" id="1.10.1670.10">
    <property type="entry name" value="Helix-hairpin-Helix base-excision DNA repair enzymes (C-terminal)"/>
    <property type="match status" value="1"/>
</dbReference>
<dbReference type="Proteomes" id="UP000555552">
    <property type="component" value="Unassembled WGS sequence"/>
</dbReference>
<dbReference type="PANTHER" id="PTHR43003">
    <property type="entry name" value="DNA-3-METHYLADENINE GLYCOSYLASE"/>
    <property type="match status" value="1"/>
</dbReference>
<dbReference type="InterPro" id="IPR010316">
    <property type="entry name" value="AlkA_N"/>
</dbReference>
<reference evidence="7 8" key="1">
    <citation type="submission" date="2020-05" db="EMBL/GenBank/DDBJ databases">
        <title>MicrobeNet Type strains.</title>
        <authorList>
            <person name="Nicholson A.C."/>
        </authorList>
    </citation>
    <scope>NUCLEOTIDE SEQUENCE [LARGE SCALE GENOMIC DNA]</scope>
    <source>
        <strain evidence="7 8">JCM 14547</strain>
    </source>
</reference>
<dbReference type="EC" id="3.2.2.21" evidence="2"/>
<dbReference type="EMBL" id="JABEMA010000208">
    <property type="protein sequence ID" value="NNH23858.1"/>
    <property type="molecule type" value="Genomic_DNA"/>
</dbReference>
<dbReference type="GO" id="GO:0032131">
    <property type="term" value="F:alkylated DNA binding"/>
    <property type="evidence" value="ECO:0007669"/>
    <property type="project" value="TreeGrafter"/>
</dbReference>
<evidence type="ECO:0000256" key="4">
    <source>
        <dbReference type="ARBA" id="ARBA00023204"/>
    </source>
</evidence>
<keyword evidence="4" id="KW-0234">DNA repair</keyword>
<dbReference type="SMART" id="SM01009">
    <property type="entry name" value="AlkA_N"/>
    <property type="match status" value="1"/>
</dbReference>
<name>A0A849C2H7_9ACTN</name>
<dbReference type="SMART" id="SM00478">
    <property type="entry name" value="ENDO3c"/>
    <property type="match status" value="1"/>
</dbReference>
<keyword evidence="8" id="KW-1185">Reference proteome</keyword>
<sequence length="311" mass="31553">MSESTGTQPLAAARVAFTPPLHAPQLFGHLAATAVPGVEAWTDGALVRSLALPGGPGVVRVAPPGPGEDAVVLELLRGSPDDLPAAVAAVRWWLDLDVDPAAVDPVLARDAVLAPLVAAAPGRRVPRSAGAAETAVRAVLGQQVSTAAARTHTGRLVAAHGTPLPAPVASVTHVFPTPAQLTAVTAAELALPRTRQRTLLGLVAALAEGLLALPPGRPPAPVGEEHLAALRALPGVGPWTASTVALRGLGDDDAFLPGDLGALAAARDLGLADDARALERRSSAWSPVRGYALQHLWGALPHPINALPVGR</sequence>
<evidence type="ECO:0000256" key="3">
    <source>
        <dbReference type="ARBA" id="ARBA00022763"/>
    </source>
</evidence>
<evidence type="ECO:0000256" key="2">
    <source>
        <dbReference type="ARBA" id="ARBA00012000"/>
    </source>
</evidence>
<evidence type="ECO:0000259" key="6">
    <source>
        <dbReference type="SMART" id="SM01009"/>
    </source>
</evidence>
<dbReference type="GO" id="GO:0006307">
    <property type="term" value="P:DNA alkylation repair"/>
    <property type="evidence" value="ECO:0007669"/>
    <property type="project" value="TreeGrafter"/>
</dbReference>
<dbReference type="SUPFAM" id="SSF48150">
    <property type="entry name" value="DNA-glycosylase"/>
    <property type="match status" value="1"/>
</dbReference>
<dbReference type="GO" id="GO:0043916">
    <property type="term" value="F:DNA-7-methylguanine glycosylase activity"/>
    <property type="evidence" value="ECO:0007669"/>
    <property type="project" value="TreeGrafter"/>
</dbReference>
<accession>A0A849C2H7</accession>
<protein>
    <recommendedName>
        <fullName evidence="2">DNA-3-methyladenine glycosylase II</fullName>
        <ecNumber evidence="2">3.2.2.21</ecNumber>
    </recommendedName>
</protein>
<organism evidence="7 8">
    <name type="scientific">Pseudokineococcus marinus</name>
    <dbReference type="NCBI Taxonomy" id="351215"/>
    <lineage>
        <taxon>Bacteria</taxon>
        <taxon>Bacillati</taxon>
        <taxon>Actinomycetota</taxon>
        <taxon>Actinomycetes</taxon>
        <taxon>Kineosporiales</taxon>
        <taxon>Kineosporiaceae</taxon>
        <taxon>Pseudokineococcus</taxon>
    </lineage>
</organism>
<dbReference type="GO" id="GO:0032993">
    <property type="term" value="C:protein-DNA complex"/>
    <property type="evidence" value="ECO:0007669"/>
    <property type="project" value="TreeGrafter"/>
</dbReference>
<dbReference type="CDD" id="cd00056">
    <property type="entry name" value="ENDO3c"/>
    <property type="match status" value="1"/>
</dbReference>
<dbReference type="RefSeq" id="WP_171203646.1">
    <property type="nucleotide sequence ID" value="NZ_BAAANP010000009.1"/>
</dbReference>
<evidence type="ECO:0000259" key="5">
    <source>
        <dbReference type="SMART" id="SM00478"/>
    </source>
</evidence>
<dbReference type="InterPro" id="IPR051912">
    <property type="entry name" value="Alkylbase_DNA_Glycosylase/TA"/>
</dbReference>
<evidence type="ECO:0000256" key="1">
    <source>
        <dbReference type="ARBA" id="ARBA00000086"/>
    </source>
</evidence>
<dbReference type="GO" id="GO:0005737">
    <property type="term" value="C:cytoplasm"/>
    <property type="evidence" value="ECO:0007669"/>
    <property type="project" value="TreeGrafter"/>
</dbReference>
<dbReference type="PANTHER" id="PTHR43003:SF13">
    <property type="entry name" value="DNA-3-METHYLADENINE GLYCOSYLASE 2"/>
    <property type="match status" value="1"/>
</dbReference>
<dbReference type="Pfam" id="PF06029">
    <property type="entry name" value="AlkA_N"/>
    <property type="match status" value="1"/>
</dbReference>
<dbReference type="InterPro" id="IPR023170">
    <property type="entry name" value="HhH_base_excis_C"/>
</dbReference>
<proteinExistence type="predicted"/>
<dbReference type="Gene3D" id="3.30.310.20">
    <property type="entry name" value="DNA-3-methyladenine glycosylase AlkA, N-terminal domain"/>
    <property type="match status" value="1"/>
</dbReference>